<dbReference type="EMBL" id="JANFQO010000005">
    <property type="protein sequence ID" value="MCQ4164505.1"/>
    <property type="molecule type" value="Genomic_DNA"/>
</dbReference>
<keyword evidence="1" id="KW-1133">Transmembrane helix</keyword>
<evidence type="ECO:0008006" key="4">
    <source>
        <dbReference type="Google" id="ProtNLM"/>
    </source>
</evidence>
<accession>A0ABT1QQD9</accession>
<gene>
    <name evidence="2" type="ORF">NM961_07255</name>
</gene>
<feature type="transmembrane region" description="Helical" evidence="1">
    <location>
        <begin position="66"/>
        <end position="91"/>
    </location>
</feature>
<organism evidence="2 3">
    <name type="scientific">Tahibacter harae</name>
    <dbReference type="NCBI Taxonomy" id="2963937"/>
    <lineage>
        <taxon>Bacteria</taxon>
        <taxon>Pseudomonadati</taxon>
        <taxon>Pseudomonadota</taxon>
        <taxon>Gammaproteobacteria</taxon>
        <taxon>Lysobacterales</taxon>
        <taxon>Rhodanobacteraceae</taxon>
        <taxon>Tahibacter</taxon>
    </lineage>
</organism>
<reference evidence="2" key="1">
    <citation type="submission" date="2022-07" db="EMBL/GenBank/DDBJ databases">
        <title>Tahibacter sp., a new gammaproteobacterium isolated from the silt sample collected at pig farm.</title>
        <authorList>
            <person name="Chen H."/>
        </authorList>
    </citation>
    <scope>NUCLEOTIDE SEQUENCE</scope>
    <source>
        <strain evidence="2">P2K</strain>
    </source>
</reference>
<evidence type="ECO:0000313" key="3">
    <source>
        <dbReference type="Proteomes" id="UP001165498"/>
    </source>
</evidence>
<feature type="transmembrane region" description="Helical" evidence="1">
    <location>
        <begin position="122"/>
        <end position="138"/>
    </location>
</feature>
<keyword evidence="3" id="KW-1185">Reference proteome</keyword>
<name>A0ABT1QQD9_9GAMM</name>
<evidence type="ECO:0000313" key="2">
    <source>
        <dbReference type="EMBL" id="MCQ4164505.1"/>
    </source>
</evidence>
<keyword evidence="1" id="KW-0472">Membrane</keyword>
<sequence length="156" mass="16063">MAAKPGSFTPLLGLATALMVALAGAAVWALAALWRNGDLCLLALPLGVLIGRVLQRHCGAWRGVGAVFAVVFSLAGSAYALGLIASARVAMLMGMRLSDTLGRIGADMALAVAWARLDRLEVASLIAAALLAGGVAFWRSKPRPLPFGQETDPRGG</sequence>
<comment type="caution">
    <text evidence="2">The sequence shown here is derived from an EMBL/GenBank/DDBJ whole genome shotgun (WGS) entry which is preliminary data.</text>
</comment>
<evidence type="ECO:0000256" key="1">
    <source>
        <dbReference type="SAM" id="Phobius"/>
    </source>
</evidence>
<dbReference type="Proteomes" id="UP001165498">
    <property type="component" value="Unassembled WGS sequence"/>
</dbReference>
<protein>
    <recommendedName>
        <fullName evidence="4">Vitamin B12 transport system permease protein</fullName>
    </recommendedName>
</protein>
<keyword evidence="1" id="KW-0812">Transmembrane</keyword>
<proteinExistence type="predicted"/>
<dbReference type="RefSeq" id="WP_255913262.1">
    <property type="nucleotide sequence ID" value="NZ_JANFQO010000005.1"/>
</dbReference>